<gene>
    <name evidence="8" type="primary">LOC112288147</name>
    <name evidence="7" type="ORF">PHYPA_014693</name>
</gene>
<dbReference type="PANTHER" id="PTHR31042">
    <property type="entry name" value="CORE-2/I-BRANCHING BETA-1,6-N-ACETYLGLUCOSAMINYLTRANSFERASE FAMILY PROTEIN-RELATED"/>
    <property type="match status" value="1"/>
</dbReference>
<dbReference type="InterPro" id="IPR044174">
    <property type="entry name" value="BC10-like"/>
</dbReference>
<dbReference type="EMBL" id="ABEU02000011">
    <property type="protein sequence ID" value="PNR44923.1"/>
    <property type="molecule type" value="Genomic_DNA"/>
</dbReference>
<dbReference type="EnsemblPlants" id="Pp3c11_7060V3.1">
    <property type="protein sequence ID" value="Pp3c11_7060V3.1"/>
    <property type="gene ID" value="Pp3c11_7060"/>
</dbReference>
<dbReference type="AlphaFoldDB" id="A0A2K1JTR9"/>
<evidence type="ECO:0000256" key="2">
    <source>
        <dbReference type="ARBA" id="ARBA00022676"/>
    </source>
</evidence>
<keyword evidence="2" id="KW-0328">Glycosyltransferase</keyword>
<dbReference type="EnsemblPlants" id="Pp3c11_7060V3.2">
    <property type="protein sequence ID" value="Pp3c11_7060V3.2"/>
    <property type="gene ID" value="Pp3c11_7060"/>
</dbReference>
<keyword evidence="6" id="KW-0812">Transmembrane</keyword>
<keyword evidence="3" id="KW-0808">Transferase</keyword>
<keyword evidence="4 6" id="KW-0472">Membrane</keyword>
<dbReference type="GO" id="GO:0016020">
    <property type="term" value="C:membrane"/>
    <property type="evidence" value="ECO:0007669"/>
    <property type="project" value="UniProtKB-SubCell"/>
</dbReference>
<reference evidence="7 9" key="2">
    <citation type="journal article" date="2018" name="Plant J.">
        <title>The Physcomitrella patens chromosome-scale assembly reveals moss genome structure and evolution.</title>
        <authorList>
            <person name="Lang D."/>
            <person name="Ullrich K.K."/>
            <person name="Murat F."/>
            <person name="Fuchs J."/>
            <person name="Jenkins J."/>
            <person name="Haas F.B."/>
            <person name="Piednoel M."/>
            <person name="Gundlach H."/>
            <person name="Van Bel M."/>
            <person name="Meyberg R."/>
            <person name="Vives C."/>
            <person name="Morata J."/>
            <person name="Symeonidi A."/>
            <person name="Hiss M."/>
            <person name="Muchero W."/>
            <person name="Kamisugi Y."/>
            <person name="Saleh O."/>
            <person name="Blanc G."/>
            <person name="Decker E.L."/>
            <person name="van Gessel N."/>
            <person name="Grimwood J."/>
            <person name="Hayes R.D."/>
            <person name="Graham S.W."/>
            <person name="Gunter L.E."/>
            <person name="McDaniel S.F."/>
            <person name="Hoernstein S.N.W."/>
            <person name="Larsson A."/>
            <person name="Li F.W."/>
            <person name="Perroud P.F."/>
            <person name="Phillips J."/>
            <person name="Ranjan P."/>
            <person name="Rokshar D.S."/>
            <person name="Rothfels C.J."/>
            <person name="Schneider L."/>
            <person name="Shu S."/>
            <person name="Stevenson D.W."/>
            <person name="Thummler F."/>
            <person name="Tillich M."/>
            <person name="Villarreal Aguilar J.C."/>
            <person name="Widiez T."/>
            <person name="Wong G.K."/>
            <person name="Wymore A."/>
            <person name="Zhang Y."/>
            <person name="Zimmer A.D."/>
            <person name="Quatrano R.S."/>
            <person name="Mayer K.F.X."/>
            <person name="Goodstein D."/>
            <person name="Casacuberta J.M."/>
            <person name="Vandepoele K."/>
            <person name="Reski R."/>
            <person name="Cuming A.C."/>
            <person name="Tuskan G.A."/>
            <person name="Maumus F."/>
            <person name="Salse J."/>
            <person name="Schmutz J."/>
            <person name="Rensing S.A."/>
        </authorList>
    </citation>
    <scope>NUCLEOTIDE SEQUENCE [LARGE SCALE GENOMIC DNA]</scope>
    <source>
        <strain evidence="8 9">cv. Gransden 2004</strain>
    </source>
</reference>
<dbReference type="GeneID" id="112288147"/>
<accession>A0A2K1JTR9</accession>
<evidence type="ECO:0000256" key="4">
    <source>
        <dbReference type="ARBA" id="ARBA00023136"/>
    </source>
</evidence>
<dbReference type="Gramene" id="Pp3c11_7060V3.1">
    <property type="protein sequence ID" value="Pp3c11_7060V3.1"/>
    <property type="gene ID" value="Pp3c11_7060"/>
</dbReference>
<evidence type="ECO:0000256" key="5">
    <source>
        <dbReference type="ARBA" id="ARBA00023180"/>
    </source>
</evidence>
<dbReference type="STRING" id="3218.A0A2K1JTR9"/>
<dbReference type="InterPro" id="IPR003406">
    <property type="entry name" value="Glyco_trans_14"/>
</dbReference>
<keyword evidence="6" id="KW-1133">Transmembrane helix</keyword>
<dbReference type="RefSeq" id="XP_024387796.1">
    <property type="nucleotide sequence ID" value="XM_024532028.2"/>
</dbReference>
<evidence type="ECO:0000256" key="1">
    <source>
        <dbReference type="ARBA" id="ARBA00004606"/>
    </source>
</evidence>
<evidence type="ECO:0000256" key="3">
    <source>
        <dbReference type="ARBA" id="ARBA00022679"/>
    </source>
</evidence>
<dbReference type="Pfam" id="PF02485">
    <property type="entry name" value="Branch"/>
    <property type="match status" value="1"/>
</dbReference>
<dbReference type="FunCoup" id="A0A2K1JTR9">
    <property type="interactions" value="1578"/>
</dbReference>
<dbReference type="Proteomes" id="UP000006727">
    <property type="component" value="Chromosome 11"/>
</dbReference>
<sequence>MRNCWNSIRNCRYSDKYRRKKLRVWHYVVGVSTILIVLALAFSSKHLGKSVSMNPCDLFGGNVCAGFQATVRPFTDDELAIRVLAKEMLSERTAVTDWNPKVAFMFLIASDLPFERVWEKFFQGNEGFYSIYVHASNRDSSKVWNSTVFAGREIPSKEVHWGQIEMIDAERRLLTFALQDLDNQYFALLSESCIPLYNFEYTYHYLIRSRMSFVDSFKDPGPHGQGRYSERMAPEVSYTAWTKGAQWFAVHRKHAVLIIVDYLYYNKFKDFCKPGQENKNCYPDEHYIQTFLHIMDPSHLSNWTVTYVDWSEHLWHPKSFEEGDIAEDLFRTVKAIQNHEHVTSETYPVQTSKPCLWNGRSQGCFLFARKFRPETAEALVNLLPSKVWNNSIHHSRSSATPDDNNR</sequence>
<dbReference type="PANTHER" id="PTHR31042:SF150">
    <property type="entry name" value="OS06G0661900 PROTEIN"/>
    <property type="match status" value="1"/>
</dbReference>
<dbReference type="GO" id="GO:0016757">
    <property type="term" value="F:glycosyltransferase activity"/>
    <property type="evidence" value="ECO:0007669"/>
    <property type="project" value="UniProtKB-KW"/>
</dbReference>
<feature type="transmembrane region" description="Helical" evidence="6">
    <location>
        <begin position="24"/>
        <end position="43"/>
    </location>
</feature>
<evidence type="ECO:0000313" key="8">
    <source>
        <dbReference type="EnsemblPlants" id="Pp3c11_7060V3.1"/>
    </source>
</evidence>
<evidence type="ECO:0000256" key="6">
    <source>
        <dbReference type="SAM" id="Phobius"/>
    </source>
</evidence>
<dbReference type="PaxDb" id="3218-PP1S262_43V6.1"/>
<protein>
    <submittedName>
        <fullName evidence="7 8">Uncharacterized protein</fullName>
    </submittedName>
</protein>
<evidence type="ECO:0000313" key="9">
    <source>
        <dbReference type="Proteomes" id="UP000006727"/>
    </source>
</evidence>
<dbReference type="OMA" id="VDNQFFI"/>
<dbReference type="OrthoDB" id="191334at2759"/>
<dbReference type="Gramene" id="Pp3c11_7060V3.2">
    <property type="protein sequence ID" value="Pp3c11_7060V3.2"/>
    <property type="gene ID" value="Pp3c11_7060"/>
</dbReference>
<proteinExistence type="predicted"/>
<reference evidence="7 9" key="1">
    <citation type="journal article" date="2008" name="Science">
        <title>The Physcomitrella genome reveals evolutionary insights into the conquest of land by plants.</title>
        <authorList>
            <person name="Rensing S."/>
            <person name="Lang D."/>
            <person name="Zimmer A."/>
            <person name="Terry A."/>
            <person name="Salamov A."/>
            <person name="Shapiro H."/>
            <person name="Nishiyama T."/>
            <person name="Perroud P.-F."/>
            <person name="Lindquist E."/>
            <person name="Kamisugi Y."/>
            <person name="Tanahashi T."/>
            <person name="Sakakibara K."/>
            <person name="Fujita T."/>
            <person name="Oishi K."/>
            <person name="Shin-I T."/>
            <person name="Kuroki Y."/>
            <person name="Toyoda A."/>
            <person name="Suzuki Y."/>
            <person name="Hashimoto A."/>
            <person name="Yamaguchi K."/>
            <person name="Sugano A."/>
            <person name="Kohara Y."/>
            <person name="Fujiyama A."/>
            <person name="Anterola A."/>
            <person name="Aoki S."/>
            <person name="Ashton N."/>
            <person name="Barbazuk W.B."/>
            <person name="Barker E."/>
            <person name="Bennetzen J."/>
            <person name="Bezanilla M."/>
            <person name="Blankenship R."/>
            <person name="Cho S.H."/>
            <person name="Dutcher S."/>
            <person name="Estelle M."/>
            <person name="Fawcett J.A."/>
            <person name="Gundlach H."/>
            <person name="Hanada K."/>
            <person name="Heyl A."/>
            <person name="Hicks K.A."/>
            <person name="Hugh J."/>
            <person name="Lohr M."/>
            <person name="Mayer K."/>
            <person name="Melkozernov A."/>
            <person name="Murata T."/>
            <person name="Nelson D."/>
            <person name="Pils B."/>
            <person name="Prigge M."/>
            <person name="Reiss B."/>
            <person name="Renner T."/>
            <person name="Rombauts S."/>
            <person name="Rushton P."/>
            <person name="Sanderfoot A."/>
            <person name="Schween G."/>
            <person name="Shiu S.-H."/>
            <person name="Stueber K."/>
            <person name="Theodoulou F.L."/>
            <person name="Tu H."/>
            <person name="Van de Peer Y."/>
            <person name="Verrier P.J."/>
            <person name="Waters E."/>
            <person name="Wood A."/>
            <person name="Yang L."/>
            <person name="Cove D."/>
            <person name="Cuming A."/>
            <person name="Hasebe M."/>
            <person name="Lucas S."/>
            <person name="Mishler D.B."/>
            <person name="Reski R."/>
            <person name="Grigoriev I."/>
            <person name="Quatrano R.S."/>
            <person name="Boore J.L."/>
        </authorList>
    </citation>
    <scope>NUCLEOTIDE SEQUENCE [LARGE SCALE GENOMIC DNA]</scope>
    <source>
        <strain evidence="8 9">cv. Gransden 2004</strain>
    </source>
</reference>
<name>A0A2K1JTR9_PHYPA</name>
<evidence type="ECO:0000313" key="7">
    <source>
        <dbReference type="EMBL" id="PNR44923.1"/>
    </source>
</evidence>
<dbReference type="KEGG" id="ppp:112288147"/>
<reference evidence="8" key="3">
    <citation type="submission" date="2020-12" db="UniProtKB">
        <authorList>
            <consortium name="EnsemblPlants"/>
        </authorList>
    </citation>
    <scope>IDENTIFICATION</scope>
</reference>
<comment type="subcellular location">
    <subcellularLocation>
        <location evidence="1">Membrane</location>
        <topology evidence="1">Single-pass type II membrane protein</topology>
    </subcellularLocation>
</comment>
<keyword evidence="9" id="KW-1185">Reference proteome</keyword>
<organism evidence="7">
    <name type="scientific">Physcomitrium patens</name>
    <name type="common">Spreading-leaved earth moss</name>
    <name type="synonym">Physcomitrella patens</name>
    <dbReference type="NCBI Taxonomy" id="3218"/>
    <lineage>
        <taxon>Eukaryota</taxon>
        <taxon>Viridiplantae</taxon>
        <taxon>Streptophyta</taxon>
        <taxon>Embryophyta</taxon>
        <taxon>Bryophyta</taxon>
        <taxon>Bryophytina</taxon>
        <taxon>Bryopsida</taxon>
        <taxon>Funariidae</taxon>
        <taxon>Funariales</taxon>
        <taxon>Funariaceae</taxon>
        <taxon>Physcomitrium</taxon>
    </lineage>
</organism>
<keyword evidence="5" id="KW-0325">Glycoprotein</keyword>